<accession>A0A7V8V6Y4</accession>
<dbReference type="InterPro" id="IPR015943">
    <property type="entry name" value="WD40/YVTN_repeat-like_dom_sf"/>
</dbReference>
<dbReference type="GO" id="GO:0140359">
    <property type="term" value="F:ABC-type transporter activity"/>
    <property type="evidence" value="ECO:0007669"/>
    <property type="project" value="InterPro"/>
</dbReference>
<reference evidence="2 3" key="1">
    <citation type="submission" date="2020-05" db="EMBL/GenBank/DDBJ databases">
        <title>Bremerella alba sp. nov., a novel planctomycete isolated from the surface of the macroalga Fucus spiralis.</title>
        <authorList>
            <person name="Godinho O."/>
            <person name="Botelho R."/>
            <person name="Albuquerque L."/>
            <person name="Wiegand S."/>
            <person name="Da Costa M.S."/>
            <person name="Lobo-Da-Cunha A."/>
            <person name="Jogler C."/>
            <person name="Lage O.M."/>
        </authorList>
    </citation>
    <scope>NUCLEOTIDE SEQUENCE [LARGE SCALE GENOMIC DNA]</scope>
    <source>
        <strain evidence="2 3">FF15</strain>
    </source>
</reference>
<feature type="transmembrane region" description="Helical" evidence="1">
    <location>
        <begin position="20"/>
        <end position="40"/>
    </location>
</feature>
<feature type="transmembrane region" description="Helical" evidence="1">
    <location>
        <begin position="246"/>
        <end position="274"/>
    </location>
</feature>
<dbReference type="Proteomes" id="UP000551616">
    <property type="component" value="Unassembled WGS sequence"/>
</dbReference>
<dbReference type="RefSeq" id="WP_207397268.1">
    <property type="nucleotide sequence ID" value="NZ_JABRWO010000008.1"/>
</dbReference>
<dbReference type="Pfam" id="PF12679">
    <property type="entry name" value="ABC2_membrane_2"/>
    <property type="match status" value="1"/>
</dbReference>
<evidence type="ECO:0000256" key="1">
    <source>
        <dbReference type="SAM" id="Phobius"/>
    </source>
</evidence>
<keyword evidence="1" id="KW-0812">Transmembrane</keyword>
<dbReference type="AlphaFoldDB" id="A0A7V8V6Y4"/>
<protein>
    <recommendedName>
        <fullName evidence="4">ABC-2 family transporter protein</fullName>
    </recommendedName>
</protein>
<organism evidence="2 3">
    <name type="scientific">Bremerella alba</name>
    <dbReference type="NCBI Taxonomy" id="980252"/>
    <lineage>
        <taxon>Bacteria</taxon>
        <taxon>Pseudomonadati</taxon>
        <taxon>Planctomycetota</taxon>
        <taxon>Planctomycetia</taxon>
        <taxon>Pirellulales</taxon>
        <taxon>Pirellulaceae</taxon>
        <taxon>Bremerella</taxon>
    </lineage>
</organism>
<gene>
    <name evidence="2" type="ORF">HOV93_30250</name>
</gene>
<feature type="transmembrane region" description="Helical" evidence="1">
    <location>
        <begin position="315"/>
        <end position="334"/>
    </location>
</feature>
<evidence type="ECO:0000313" key="3">
    <source>
        <dbReference type="Proteomes" id="UP000551616"/>
    </source>
</evidence>
<dbReference type="PANTHER" id="PTHR43471">
    <property type="entry name" value="ABC TRANSPORTER PERMEASE"/>
    <property type="match status" value="1"/>
</dbReference>
<dbReference type="SUPFAM" id="SSF82171">
    <property type="entry name" value="DPP6 N-terminal domain-like"/>
    <property type="match status" value="1"/>
</dbReference>
<feature type="transmembrane region" description="Helical" evidence="1">
    <location>
        <begin position="286"/>
        <end position="309"/>
    </location>
</feature>
<keyword evidence="1" id="KW-1133">Transmembrane helix</keyword>
<evidence type="ECO:0008006" key="4">
    <source>
        <dbReference type="Google" id="ProtNLM"/>
    </source>
</evidence>
<keyword evidence="1" id="KW-0472">Membrane</keyword>
<feature type="transmembrane region" description="Helical" evidence="1">
    <location>
        <begin position="200"/>
        <end position="226"/>
    </location>
</feature>
<dbReference type="Gene3D" id="2.130.10.10">
    <property type="entry name" value="YVTN repeat-like/Quinoprotein amine dehydrogenase"/>
    <property type="match status" value="1"/>
</dbReference>
<sequence length="758" mass="84502">MRPYLTVIYDSFHEAFVSRVLYILLLALTLVLLAIAPLGYETKRMVTLHRMSVRDVPSFVVELRQQNNAEGENPGKRIVALAGGPLKELVNAKEDKKFTGSQVSDVVDGLNDVLAKQDFYSEAAWKDIRLGQETKVLLKQTPEKLTGDDLSYFNRLLMRDAFPVHLGNVPAEQLYLTYPALWEPLPLPITQDMFAATVKYMLTAFIDVFVGMFAIFVAILVTAPIMPRTFEPGAIDLLLSKPISRSLLVLAKYLGGCAFVLLSVTYFLIGLWLIVGWRFDVWSNSLLLCIPVFLFQFAIYYCVSVLSGVMWRNSIVSIVVTVLFFYACFGIGFLKTSVFEPFIINPSRLVRLVDTEEGLVGVTQVGQFVQWNEGLKAWEVVLQSERRGPENFAMQSILIGPIYHAPSESMLYLQQPTGGGSRRRMGMNGASLMTAKWSGNWIAEEGPTPPTGASWILQDAEDNVFVVSSAGVFLYEGDGTQKKAKFLGFDIPLGGNNAFKRLGPKEGVPYFPPFAAAIDPSSDRLLIENQGSLYLLEREKQKGYVVTTEAKRDSEGEAVVGLTDKLAVVADKNGHIELRDAQTLEVQETFRPAGDSPPSALETSRDGKYIAVLFHDGALWLYDVGAGQGSRIDSDASAMAFDEDNLIFADNKTRVRVQSLASGETLETYWPVSDWWRFTYDWAIQPIYYVFPKPGELNNLLKYLVTDESTSSFQGPQSTGDLREVRMADNIVMPVVHNLIFICVMLGITCFYVSRLDL</sequence>
<proteinExistence type="predicted"/>
<name>A0A7V8V6Y4_9BACT</name>
<comment type="caution">
    <text evidence="2">The sequence shown here is derived from an EMBL/GenBank/DDBJ whole genome shotgun (WGS) entry which is preliminary data.</text>
</comment>
<keyword evidence="3" id="KW-1185">Reference proteome</keyword>
<dbReference type="GO" id="GO:0005886">
    <property type="term" value="C:plasma membrane"/>
    <property type="evidence" value="ECO:0007669"/>
    <property type="project" value="UniProtKB-SubCell"/>
</dbReference>
<evidence type="ECO:0000313" key="2">
    <source>
        <dbReference type="EMBL" id="MBA2115839.1"/>
    </source>
</evidence>
<dbReference type="EMBL" id="JABRWO010000008">
    <property type="protein sequence ID" value="MBA2115839.1"/>
    <property type="molecule type" value="Genomic_DNA"/>
</dbReference>
<feature type="transmembrane region" description="Helical" evidence="1">
    <location>
        <begin position="731"/>
        <end position="754"/>
    </location>
</feature>